<dbReference type="EMBL" id="JYDH01000097">
    <property type="protein sequence ID" value="KRY32496.1"/>
    <property type="molecule type" value="Genomic_DNA"/>
</dbReference>
<gene>
    <name evidence="1" type="ORF">T01_5555</name>
</gene>
<evidence type="ECO:0000313" key="1">
    <source>
        <dbReference type="EMBL" id="KRY32496.1"/>
    </source>
</evidence>
<dbReference type="InParanoid" id="A0A0V1B693"/>
<protein>
    <submittedName>
        <fullName evidence="1">Uncharacterized protein</fullName>
    </submittedName>
</protein>
<sequence>MLKKVISETCAKINTSLNVIIMTYKSKITELTLLFRKIRVKEGNVNGERNSQCLTTKRIE</sequence>
<name>A0A0V1B693_TRISP</name>
<proteinExistence type="predicted"/>
<dbReference type="AlphaFoldDB" id="A0A0V1B693"/>
<accession>A0A0V1B693</accession>
<reference evidence="1 2" key="1">
    <citation type="submission" date="2015-01" db="EMBL/GenBank/DDBJ databases">
        <title>Evolution of Trichinella species and genotypes.</title>
        <authorList>
            <person name="Korhonen P.K."/>
            <person name="Edoardo P."/>
            <person name="Giuseppe L.R."/>
            <person name="Gasser R.B."/>
        </authorList>
    </citation>
    <scope>NUCLEOTIDE SEQUENCE [LARGE SCALE GENOMIC DNA]</scope>
    <source>
        <strain evidence="1">ISS3</strain>
    </source>
</reference>
<organism evidence="1 2">
    <name type="scientific">Trichinella spiralis</name>
    <name type="common">Trichina worm</name>
    <dbReference type="NCBI Taxonomy" id="6334"/>
    <lineage>
        <taxon>Eukaryota</taxon>
        <taxon>Metazoa</taxon>
        <taxon>Ecdysozoa</taxon>
        <taxon>Nematoda</taxon>
        <taxon>Enoplea</taxon>
        <taxon>Dorylaimia</taxon>
        <taxon>Trichinellida</taxon>
        <taxon>Trichinellidae</taxon>
        <taxon>Trichinella</taxon>
    </lineage>
</organism>
<evidence type="ECO:0000313" key="2">
    <source>
        <dbReference type="Proteomes" id="UP000054776"/>
    </source>
</evidence>
<dbReference type="Proteomes" id="UP000054776">
    <property type="component" value="Unassembled WGS sequence"/>
</dbReference>
<comment type="caution">
    <text evidence="1">The sequence shown here is derived from an EMBL/GenBank/DDBJ whole genome shotgun (WGS) entry which is preliminary data.</text>
</comment>
<keyword evidence="2" id="KW-1185">Reference proteome</keyword>